<feature type="compositionally biased region" description="Basic and acidic residues" evidence="8">
    <location>
        <begin position="1002"/>
        <end position="1016"/>
    </location>
</feature>
<feature type="region of interest" description="Disordered" evidence="8">
    <location>
        <begin position="523"/>
        <end position="544"/>
    </location>
</feature>
<comment type="similarity">
    <text evidence="2">Belongs to the CND3 (condensin subunit 3) family.</text>
</comment>
<feature type="region of interest" description="Disordered" evidence="8">
    <location>
        <begin position="903"/>
        <end position="1065"/>
    </location>
</feature>
<dbReference type="PANTHER" id="PTHR14418">
    <property type="entry name" value="CONDENSIN COMPLEX SUBUNIT 3-RELATED"/>
    <property type="match status" value="1"/>
</dbReference>
<dbReference type="Gene3D" id="1.25.10.10">
    <property type="entry name" value="Leucine-rich Repeat Variant"/>
    <property type="match status" value="1"/>
</dbReference>
<proteinExistence type="inferred from homology"/>
<dbReference type="OrthoDB" id="27187at2759"/>
<feature type="domain" description="Nuclear condensin complex subunit 3 C-terminal" evidence="9">
    <location>
        <begin position="555"/>
        <end position="829"/>
    </location>
</feature>
<sequence>MPGKTVSITDTISNVLPKIFDQSQNTTANHQKNRVALYKLHQEAALHVESVQNGKGIKLVGERAFEIAFIDMVNHVLQVKKGVSVADRVVKFIGGYVGFLNEKASQDKTDEDQDDDDMASRFVARLMKHLIKGFLAKDKNVRYRILQMVSELIFHLGEIDDEVYAVLRACLLDRTKDKEPFVRVQAAIALSKLAGSESPDDLGEGELDAQEVLIDMVQYDPAAEVRRAVLLNLPVNDRTTSAILSRTRDTDDVIRKMVYSHVLMNLETPKKVTIADREIIVRNGLGDRQGPVRAAAGKLIASWVDVADGNLIDFLDFFDLITSDVAEDALLSVFVTRPDIFDNVEFDESFWSELTPEKAFLIRVFVEHCKNMKDENRLESSLPVVTALAFKIQAAYNDLLEQIQGYEEARVLGEITEDEQEPNEEAKTHQEFIIAEMLRLAASLDYGDEIGRRKMFGLVRDMISQETIPEKLMERCFDVLRVLIPNEKDLIRLMVEIVHEIRDQAMPEPESEPEDQTIDAEISQDNENFPDMDAPAKTKELSPEEKMRKTLIDSRCLNLCIGVLERVNGSYEENPTLRGILGDLILPNLNSAYLQESVLICLGLCCLIDKRMAMDSFSLFMKQINKVDAAETLRIKVLKIVFDILMVYDKEILGAENGKEIVPFILQSLDTAKSPEFQAVVCLGVAKLMLSGMVSDENVLKYIVLAYISPDTKDNQEVRQCLSYFFHVYCYSSSVNQCKMQKIAIETYLQLSEEYSELEDTQDMIPPSQIALLFIDWTDPRNIMEMPNQAVNEGCHVDLAIDMLKAMMKNDTEKDDAKIFAQSLGKLYFPDDVDMSKIQTVKLLVNKLQRHRLPKDATTKNAIARFDKAIEKRFAEQLENFNEEDLRKLEDLEDLFSFLDNVFSDDEDMPPHPKKRAAAARVKSEATASSDSEGSTPVPSKGKGRVTGKAKTATVPETPRTLPKRAAKSRPSIIADSETSSESNEESDSATPSPPHKRKARTSKEQPASKRKRDSEQALDNEINNLLEAEEDEKGEGSDRQEGREGSASEEESEVDDLLVSEDED</sequence>
<feature type="compositionally biased region" description="Acidic residues" evidence="8">
    <location>
        <begin position="1048"/>
        <end position="1065"/>
    </location>
</feature>
<dbReference type="InterPro" id="IPR025977">
    <property type="entry name" value="Cnd3_C"/>
</dbReference>
<evidence type="ECO:0000256" key="1">
    <source>
        <dbReference type="ARBA" id="ARBA00004286"/>
    </source>
</evidence>
<dbReference type="GO" id="GO:0000796">
    <property type="term" value="C:condensin complex"/>
    <property type="evidence" value="ECO:0007669"/>
    <property type="project" value="InterPro"/>
</dbReference>
<dbReference type="GO" id="GO:0007076">
    <property type="term" value="P:mitotic chromosome condensation"/>
    <property type="evidence" value="ECO:0007669"/>
    <property type="project" value="InterPro"/>
</dbReference>
<dbReference type="PANTHER" id="PTHR14418:SF5">
    <property type="entry name" value="CONDENSIN COMPLEX SUBUNIT 3"/>
    <property type="match status" value="1"/>
</dbReference>
<dbReference type="InterPro" id="IPR016024">
    <property type="entry name" value="ARM-type_fold"/>
</dbReference>
<dbReference type="EMBL" id="KN837420">
    <property type="protein sequence ID" value="KIJ25339.1"/>
    <property type="molecule type" value="Genomic_DNA"/>
</dbReference>
<keyword evidence="11" id="KW-1185">Reference proteome</keyword>
<feature type="compositionally biased region" description="Basic and acidic residues" evidence="8">
    <location>
        <begin position="1035"/>
        <end position="1047"/>
    </location>
</feature>
<evidence type="ECO:0000256" key="8">
    <source>
        <dbReference type="SAM" id="MobiDB-lite"/>
    </source>
</evidence>
<evidence type="ECO:0000256" key="5">
    <source>
        <dbReference type="ARBA" id="ARBA00022776"/>
    </source>
</evidence>
<feature type="compositionally biased region" description="Polar residues" evidence="8">
    <location>
        <begin position="926"/>
        <end position="938"/>
    </location>
</feature>
<keyword evidence="6" id="KW-0226">DNA condensation</keyword>
<evidence type="ECO:0000313" key="10">
    <source>
        <dbReference type="EMBL" id="KIJ25339.1"/>
    </source>
</evidence>
<organism evidence="10 11">
    <name type="scientific">Sphaerobolus stellatus (strain SS14)</name>
    <dbReference type="NCBI Taxonomy" id="990650"/>
    <lineage>
        <taxon>Eukaryota</taxon>
        <taxon>Fungi</taxon>
        <taxon>Dikarya</taxon>
        <taxon>Basidiomycota</taxon>
        <taxon>Agaricomycotina</taxon>
        <taxon>Agaricomycetes</taxon>
        <taxon>Phallomycetidae</taxon>
        <taxon>Geastrales</taxon>
        <taxon>Sphaerobolaceae</taxon>
        <taxon>Sphaerobolus</taxon>
    </lineage>
</organism>
<keyword evidence="7" id="KW-0131">Cell cycle</keyword>
<feature type="compositionally biased region" description="Basic and acidic residues" evidence="8">
    <location>
        <begin position="534"/>
        <end position="544"/>
    </location>
</feature>
<dbReference type="AlphaFoldDB" id="A0A0C9TTY9"/>
<dbReference type="GO" id="GO:0051301">
    <property type="term" value="P:cell division"/>
    <property type="evidence" value="ECO:0007669"/>
    <property type="project" value="UniProtKB-KW"/>
</dbReference>
<evidence type="ECO:0000256" key="2">
    <source>
        <dbReference type="ARBA" id="ARBA00006533"/>
    </source>
</evidence>
<reference evidence="10 11" key="1">
    <citation type="submission" date="2014-06" db="EMBL/GenBank/DDBJ databases">
        <title>Evolutionary Origins and Diversification of the Mycorrhizal Mutualists.</title>
        <authorList>
            <consortium name="DOE Joint Genome Institute"/>
            <consortium name="Mycorrhizal Genomics Consortium"/>
            <person name="Kohler A."/>
            <person name="Kuo A."/>
            <person name="Nagy L.G."/>
            <person name="Floudas D."/>
            <person name="Copeland A."/>
            <person name="Barry K.W."/>
            <person name="Cichocki N."/>
            <person name="Veneault-Fourrey C."/>
            <person name="LaButti K."/>
            <person name="Lindquist E.A."/>
            <person name="Lipzen A."/>
            <person name="Lundell T."/>
            <person name="Morin E."/>
            <person name="Murat C."/>
            <person name="Riley R."/>
            <person name="Ohm R."/>
            <person name="Sun H."/>
            <person name="Tunlid A."/>
            <person name="Henrissat B."/>
            <person name="Grigoriev I.V."/>
            <person name="Hibbett D.S."/>
            <person name="Martin F."/>
        </authorList>
    </citation>
    <scope>NUCLEOTIDE SEQUENCE [LARGE SCALE GENOMIC DNA]</scope>
    <source>
        <strain evidence="10 11">SS14</strain>
    </source>
</reference>
<evidence type="ECO:0000256" key="4">
    <source>
        <dbReference type="ARBA" id="ARBA00022618"/>
    </source>
</evidence>
<evidence type="ECO:0000313" key="11">
    <source>
        <dbReference type="Proteomes" id="UP000054279"/>
    </source>
</evidence>
<dbReference type="HOGENOM" id="CLU_004446_1_0_1"/>
<evidence type="ECO:0000256" key="6">
    <source>
        <dbReference type="ARBA" id="ARBA00023067"/>
    </source>
</evidence>
<keyword evidence="4" id="KW-0132">Cell division</keyword>
<protein>
    <submittedName>
        <fullName evidence="10">Unplaced genomic scaffold SPHSTscaffold_345, whole genome shotgun sequence</fullName>
    </submittedName>
</protein>
<dbReference type="InterPro" id="IPR011989">
    <property type="entry name" value="ARM-like"/>
</dbReference>
<dbReference type="SUPFAM" id="SSF48371">
    <property type="entry name" value="ARM repeat"/>
    <property type="match status" value="1"/>
</dbReference>
<evidence type="ECO:0000259" key="9">
    <source>
        <dbReference type="Pfam" id="PF12719"/>
    </source>
</evidence>
<dbReference type="Proteomes" id="UP000054279">
    <property type="component" value="Unassembled WGS sequence"/>
</dbReference>
<keyword evidence="3" id="KW-0158">Chromosome</keyword>
<name>A0A0C9TTY9_SPHS4</name>
<dbReference type="InterPro" id="IPR027165">
    <property type="entry name" value="CND3"/>
</dbReference>
<gene>
    <name evidence="10" type="ORF">M422DRAFT_38823</name>
</gene>
<dbReference type="GO" id="GO:0000793">
    <property type="term" value="C:condensed chromosome"/>
    <property type="evidence" value="ECO:0007669"/>
    <property type="project" value="TreeGrafter"/>
</dbReference>
<accession>A0A0C9TTY9</accession>
<comment type="subcellular location">
    <subcellularLocation>
        <location evidence="1">Chromosome</location>
    </subcellularLocation>
</comment>
<dbReference type="Pfam" id="PF12719">
    <property type="entry name" value="Cnd3"/>
    <property type="match status" value="1"/>
</dbReference>
<evidence type="ECO:0000256" key="3">
    <source>
        <dbReference type="ARBA" id="ARBA00022454"/>
    </source>
</evidence>
<keyword evidence="5" id="KW-0498">Mitosis</keyword>
<evidence type="ECO:0000256" key="7">
    <source>
        <dbReference type="ARBA" id="ARBA00023306"/>
    </source>
</evidence>